<reference evidence="2 3" key="1">
    <citation type="submission" date="2019-11" db="EMBL/GenBank/DDBJ databases">
        <authorList>
            <person name="Jiang L.-Q."/>
        </authorList>
    </citation>
    <scope>NUCLEOTIDE SEQUENCE [LARGE SCALE GENOMIC DNA]</scope>
    <source>
        <strain evidence="2 3">YIM 132087</strain>
    </source>
</reference>
<dbReference type="SMART" id="SM00226">
    <property type="entry name" value="LMWPc"/>
    <property type="match status" value="1"/>
</dbReference>
<dbReference type="InterPro" id="IPR036196">
    <property type="entry name" value="Ptyr_pPase_sf"/>
</dbReference>
<dbReference type="SUPFAM" id="SSF52788">
    <property type="entry name" value="Phosphotyrosine protein phosphatases I"/>
    <property type="match status" value="1"/>
</dbReference>
<dbReference type="AlphaFoldDB" id="A0A7K1FH16"/>
<dbReference type="InterPro" id="IPR023485">
    <property type="entry name" value="Ptyr_pPase"/>
</dbReference>
<name>A0A7K1FH16_9ACTN</name>
<dbReference type="EMBL" id="WLYK01000001">
    <property type="protein sequence ID" value="MTD12759.1"/>
    <property type="molecule type" value="Genomic_DNA"/>
</dbReference>
<evidence type="ECO:0000313" key="3">
    <source>
        <dbReference type="Proteomes" id="UP000460221"/>
    </source>
</evidence>
<evidence type="ECO:0000313" key="2">
    <source>
        <dbReference type="EMBL" id="MTD12759.1"/>
    </source>
</evidence>
<proteinExistence type="predicted"/>
<evidence type="ECO:0000259" key="1">
    <source>
        <dbReference type="SMART" id="SM00226"/>
    </source>
</evidence>
<keyword evidence="3" id="KW-1185">Reference proteome</keyword>
<gene>
    <name evidence="2" type="ORF">GIS00_02215</name>
</gene>
<protein>
    <submittedName>
        <fullName evidence="2">Low molecular weight phosphatase family protein</fullName>
    </submittedName>
</protein>
<dbReference type="Gene3D" id="3.40.50.2300">
    <property type="match status" value="1"/>
</dbReference>
<comment type="caution">
    <text evidence="2">The sequence shown here is derived from an EMBL/GenBank/DDBJ whole genome shotgun (WGS) entry which is preliminary data.</text>
</comment>
<dbReference type="Pfam" id="PF01451">
    <property type="entry name" value="LMWPc"/>
    <property type="match status" value="1"/>
</dbReference>
<sequence length="162" mass="17021">MADFLMRAAIRDVPAASGWTVASAGTRTRGGREIHPLAGRVLAERGHDPAGFVSHGLEPVAVRDASLILTATRDHRSAVVKTVPAALGRTFTLLQFADLLTGQTPVEDGPALIAAAKAARGARPARTTEDDIADPVLLPVEDFRDCADEITAAINTLLAPLR</sequence>
<dbReference type="Proteomes" id="UP000460221">
    <property type="component" value="Unassembled WGS sequence"/>
</dbReference>
<organism evidence="2 3">
    <name type="scientific">Nakamurella alba</name>
    <dbReference type="NCBI Taxonomy" id="2665158"/>
    <lineage>
        <taxon>Bacteria</taxon>
        <taxon>Bacillati</taxon>
        <taxon>Actinomycetota</taxon>
        <taxon>Actinomycetes</taxon>
        <taxon>Nakamurellales</taxon>
        <taxon>Nakamurellaceae</taxon>
        <taxon>Nakamurella</taxon>
    </lineage>
</organism>
<feature type="domain" description="Phosphotyrosine protein phosphatase I" evidence="1">
    <location>
        <begin position="1"/>
        <end position="160"/>
    </location>
</feature>
<accession>A0A7K1FH16</accession>